<protein>
    <submittedName>
        <fullName evidence="2">Uncharacterized protein</fullName>
    </submittedName>
</protein>
<sequence>SAVNLWLAKVGTDDSGPESPSGSPTRQEEPLLHSYTDYEDSIYGTVEPPDLYVH</sequence>
<evidence type="ECO:0000313" key="2">
    <source>
        <dbReference type="EnsemblPlants" id="AET7Gv20671100.20"/>
    </source>
</evidence>
<dbReference type="Proteomes" id="UP000015105">
    <property type="component" value="Chromosome 7D"/>
</dbReference>
<accession>A0A453RQT3</accession>
<evidence type="ECO:0000313" key="3">
    <source>
        <dbReference type="Proteomes" id="UP000015105"/>
    </source>
</evidence>
<dbReference type="EnsemblPlants" id="AET7Gv20671100.20">
    <property type="protein sequence ID" value="AET7Gv20671100.20"/>
    <property type="gene ID" value="AET7Gv20671100"/>
</dbReference>
<keyword evidence="3" id="KW-1185">Reference proteome</keyword>
<dbReference type="Gramene" id="AET7Gv20671100.20">
    <property type="protein sequence ID" value="AET7Gv20671100.20"/>
    <property type="gene ID" value="AET7Gv20671100"/>
</dbReference>
<reference evidence="2" key="4">
    <citation type="submission" date="2019-03" db="UniProtKB">
        <authorList>
            <consortium name="EnsemblPlants"/>
        </authorList>
    </citation>
    <scope>IDENTIFICATION</scope>
</reference>
<feature type="compositionally biased region" description="Low complexity" evidence="1">
    <location>
        <begin position="13"/>
        <end position="25"/>
    </location>
</feature>
<feature type="region of interest" description="Disordered" evidence="1">
    <location>
        <begin position="1"/>
        <end position="54"/>
    </location>
</feature>
<reference evidence="3" key="1">
    <citation type="journal article" date="2014" name="Science">
        <title>Ancient hybridizations among the ancestral genomes of bread wheat.</title>
        <authorList>
            <consortium name="International Wheat Genome Sequencing Consortium,"/>
            <person name="Marcussen T."/>
            <person name="Sandve S.R."/>
            <person name="Heier L."/>
            <person name="Spannagl M."/>
            <person name="Pfeifer M."/>
            <person name="Jakobsen K.S."/>
            <person name="Wulff B.B."/>
            <person name="Steuernagel B."/>
            <person name="Mayer K.F."/>
            <person name="Olsen O.A."/>
        </authorList>
    </citation>
    <scope>NUCLEOTIDE SEQUENCE [LARGE SCALE GENOMIC DNA]</scope>
    <source>
        <strain evidence="3">cv. AL8/78</strain>
    </source>
</reference>
<dbReference type="AlphaFoldDB" id="A0A453RQT3"/>
<evidence type="ECO:0000256" key="1">
    <source>
        <dbReference type="SAM" id="MobiDB-lite"/>
    </source>
</evidence>
<name>A0A453RQT3_AEGTS</name>
<reference evidence="2" key="5">
    <citation type="journal article" date="2021" name="G3 (Bethesda)">
        <title>Aegilops tauschii genome assembly Aet v5.0 features greater sequence contiguity and improved annotation.</title>
        <authorList>
            <person name="Wang L."/>
            <person name="Zhu T."/>
            <person name="Rodriguez J.C."/>
            <person name="Deal K.R."/>
            <person name="Dubcovsky J."/>
            <person name="McGuire P.E."/>
            <person name="Lux T."/>
            <person name="Spannagl M."/>
            <person name="Mayer K.F.X."/>
            <person name="Baldrich P."/>
            <person name="Meyers B.C."/>
            <person name="Huo N."/>
            <person name="Gu Y.Q."/>
            <person name="Zhou H."/>
            <person name="Devos K.M."/>
            <person name="Bennetzen J.L."/>
            <person name="Unver T."/>
            <person name="Budak H."/>
            <person name="Gulick P.J."/>
            <person name="Galiba G."/>
            <person name="Kalapos B."/>
            <person name="Nelson D.R."/>
            <person name="Li P."/>
            <person name="You F.M."/>
            <person name="Luo M.C."/>
            <person name="Dvorak J."/>
        </authorList>
    </citation>
    <scope>NUCLEOTIDE SEQUENCE [LARGE SCALE GENOMIC DNA]</scope>
    <source>
        <strain evidence="2">cv. AL8/78</strain>
    </source>
</reference>
<reference evidence="3" key="2">
    <citation type="journal article" date="2017" name="Nat. Plants">
        <title>The Aegilops tauschii genome reveals multiple impacts of transposons.</title>
        <authorList>
            <person name="Zhao G."/>
            <person name="Zou C."/>
            <person name="Li K."/>
            <person name="Wang K."/>
            <person name="Li T."/>
            <person name="Gao L."/>
            <person name="Zhang X."/>
            <person name="Wang H."/>
            <person name="Yang Z."/>
            <person name="Liu X."/>
            <person name="Jiang W."/>
            <person name="Mao L."/>
            <person name="Kong X."/>
            <person name="Jiao Y."/>
            <person name="Jia J."/>
        </authorList>
    </citation>
    <scope>NUCLEOTIDE SEQUENCE [LARGE SCALE GENOMIC DNA]</scope>
    <source>
        <strain evidence="3">cv. AL8/78</strain>
    </source>
</reference>
<reference evidence="2" key="3">
    <citation type="journal article" date="2017" name="Nature">
        <title>Genome sequence of the progenitor of the wheat D genome Aegilops tauschii.</title>
        <authorList>
            <person name="Luo M.C."/>
            <person name="Gu Y.Q."/>
            <person name="Puiu D."/>
            <person name="Wang H."/>
            <person name="Twardziok S.O."/>
            <person name="Deal K.R."/>
            <person name="Huo N."/>
            <person name="Zhu T."/>
            <person name="Wang L."/>
            <person name="Wang Y."/>
            <person name="McGuire P.E."/>
            <person name="Liu S."/>
            <person name="Long H."/>
            <person name="Ramasamy R.K."/>
            <person name="Rodriguez J.C."/>
            <person name="Van S.L."/>
            <person name="Yuan L."/>
            <person name="Wang Z."/>
            <person name="Xia Z."/>
            <person name="Xiao L."/>
            <person name="Anderson O.D."/>
            <person name="Ouyang S."/>
            <person name="Liang Y."/>
            <person name="Zimin A.V."/>
            <person name="Pertea G."/>
            <person name="Qi P."/>
            <person name="Bennetzen J.L."/>
            <person name="Dai X."/>
            <person name="Dawson M.W."/>
            <person name="Muller H.G."/>
            <person name="Kugler K."/>
            <person name="Rivarola-Duarte L."/>
            <person name="Spannagl M."/>
            <person name="Mayer K.F.X."/>
            <person name="Lu F.H."/>
            <person name="Bevan M.W."/>
            <person name="Leroy P."/>
            <person name="Li P."/>
            <person name="You F.M."/>
            <person name="Sun Q."/>
            <person name="Liu Z."/>
            <person name="Lyons E."/>
            <person name="Wicker T."/>
            <person name="Salzberg S.L."/>
            <person name="Devos K.M."/>
            <person name="Dvorak J."/>
        </authorList>
    </citation>
    <scope>NUCLEOTIDE SEQUENCE [LARGE SCALE GENOMIC DNA]</scope>
    <source>
        <strain evidence="2">cv. AL8/78</strain>
    </source>
</reference>
<proteinExistence type="predicted"/>
<organism evidence="2 3">
    <name type="scientific">Aegilops tauschii subsp. strangulata</name>
    <name type="common">Goatgrass</name>
    <dbReference type="NCBI Taxonomy" id="200361"/>
    <lineage>
        <taxon>Eukaryota</taxon>
        <taxon>Viridiplantae</taxon>
        <taxon>Streptophyta</taxon>
        <taxon>Embryophyta</taxon>
        <taxon>Tracheophyta</taxon>
        <taxon>Spermatophyta</taxon>
        <taxon>Magnoliopsida</taxon>
        <taxon>Liliopsida</taxon>
        <taxon>Poales</taxon>
        <taxon>Poaceae</taxon>
        <taxon>BOP clade</taxon>
        <taxon>Pooideae</taxon>
        <taxon>Triticodae</taxon>
        <taxon>Triticeae</taxon>
        <taxon>Triticinae</taxon>
        <taxon>Aegilops</taxon>
    </lineage>
</organism>